<protein>
    <submittedName>
        <fullName evidence="1">Uncharacterized protein</fullName>
    </submittedName>
</protein>
<gene>
    <name evidence="1" type="ORF">M9H77_09143</name>
</gene>
<accession>A0ACC0C086</accession>
<keyword evidence="2" id="KW-1185">Reference proteome</keyword>
<sequence length="235" mass="26656">MASQPPNGYLFNHKIYARVRLATDSDVPHLYKLMYHMALLHNVPFDATVSSISNNLFKSNPLPPFQSLTALILEVSPNPFPNISNHPIFNPIVKTIDLEKPIIDKESELFRSSSGKDDDDDDFFIGGYVLFFPSYFSVLKNPGIFVDHLYVRKCYRELGFGEIMYSLVASYAAKKGYSMVDQVVAPWNVNILKLLEKMGVKFVEGLRLHRLSGKELEAHANDFPIDKNPNISSRL</sequence>
<dbReference type="Proteomes" id="UP001060085">
    <property type="component" value="Linkage Group LG02"/>
</dbReference>
<organism evidence="1 2">
    <name type="scientific">Catharanthus roseus</name>
    <name type="common">Madagascar periwinkle</name>
    <name type="synonym">Vinca rosea</name>
    <dbReference type="NCBI Taxonomy" id="4058"/>
    <lineage>
        <taxon>Eukaryota</taxon>
        <taxon>Viridiplantae</taxon>
        <taxon>Streptophyta</taxon>
        <taxon>Embryophyta</taxon>
        <taxon>Tracheophyta</taxon>
        <taxon>Spermatophyta</taxon>
        <taxon>Magnoliopsida</taxon>
        <taxon>eudicotyledons</taxon>
        <taxon>Gunneridae</taxon>
        <taxon>Pentapetalae</taxon>
        <taxon>asterids</taxon>
        <taxon>lamiids</taxon>
        <taxon>Gentianales</taxon>
        <taxon>Apocynaceae</taxon>
        <taxon>Rauvolfioideae</taxon>
        <taxon>Vinceae</taxon>
        <taxon>Catharanthinae</taxon>
        <taxon>Catharanthus</taxon>
    </lineage>
</organism>
<proteinExistence type="predicted"/>
<evidence type="ECO:0000313" key="1">
    <source>
        <dbReference type="EMBL" id="KAI5678193.1"/>
    </source>
</evidence>
<evidence type="ECO:0000313" key="2">
    <source>
        <dbReference type="Proteomes" id="UP001060085"/>
    </source>
</evidence>
<dbReference type="EMBL" id="CM044702">
    <property type="protein sequence ID" value="KAI5678193.1"/>
    <property type="molecule type" value="Genomic_DNA"/>
</dbReference>
<comment type="caution">
    <text evidence="1">The sequence shown here is derived from an EMBL/GenBank/DDBJ whole genome shotgun (WGS) entry which is preliminary data.</text>
</comment>
<name>A0ACC0C086_CATRO</name>
<reference evidence="2" key="1">
    <citation type="journal article" date="2023" name="Nat. Plants">
        <title>Single-cell RNA sequencing provides a high-resolution roadmap for understanding the multicellular compartmentation of specialized metabolism.</title>
        <authorList>
            <person name="Sun S."/>
            <person name="Shen X."/>
            <person name="Li Y."/>
            <person name="Li Y."/>
            <person name="Wang S."/>
            <person name="Li R."/>
            <person name="Zhang H."/>
            <person name="Shen G."/>
            <person name="Guo B."/>
            <person name="Wei J."/>
            <person name="Xu J."/>
            <person name="St-Pierre B."/>
            <person name="Chen S."/>
            <person name="Sun C."/>
        </authorList>
    </citation>
    <scope>NUCLEOTIDE SEQUENCE [LARGE SCALE GENOMIC DNA]</scope>
</reference>